<proteinExistence type="predicted"/>
<dbReference type="InterPro" id="IPR011006">
    <property type="entry name" value="CheY-like_superfamily"/>
</dbReference>
<dbReference type="Proteomes" id="UP001072034">
    <property type="component" value="Unassembled WGS sequence"/>
</dbReference>
<dbReference type="RefSeq" id="WP_052375279.1">
    <property type="nucleotide sequence ID" value="NZ_CP124548.1"/>
</dbReference>
<dbReference type="PANTHER" id="PTHR43214:SF24">
    <property type="entry name" value="TRANSCRIPTIONAL REGULATORY PROTEIN NARL-RELATED"/>
    <property type="match status" value="1"/>
</dbReference>
<evidence type="ECO:0000313" key="8">
    <source>
        <dbReference type="EMBL" id="MCZ0859193.1"/>
    </source>
</evidence>
<reference evidence="8" key="1">
    <citation type="submission" date="2022-10" db="EMBL/GenBank/DDBJ databases">
        <title>Genome sequence of Actinomyces israelii ATCC 10048.</title>
        <authorList>
            <person name="Watt R.M."/>
            <person name="Tong W.M."/>
        </authorList>
    </citation>
    <scope>NUCLEOTIDE SEQUENCE</scope>
    <source>
        <strain evidence="8">ATCC 10048</strain>
    </source>
</reference>
<feature type="domain" description="Response regulatory" evidence="7">
    <location>
        <begin position="11"/>
        <end position="127"/>
    </location>
</feature>
<dbReference type="PROSITE" id="PS50043">
    <property type="entry name" value="HTH_LUXR_2"/>
    <property type="match status" value="1"/>
</dbReference>
<dbReference type="InterPro" id="IPR001789">
    <property type="entry name" value="Sig_transdc_resp-reg_receiver"/>
</dbReference>
<dbReference type="SUPFAM" id="SSF46894">
    <property type="entry name" value="C-terminal effector domain of the bipartite response regulators"/>
    <property type="match status" value="1"/>
</dbReference>
<gene>
    <name evidence="8" type="ORF">OHJ16_14205</name>
</gene>
<dbReference type="PANTHER" id="PTHR43214">
    <property type="entry name" value="TWO-COMPONENT RESPONSE REGULATOR"/>
    <property type="match status" value="1"/>
</dbReference>
<dbReference type="Pfam" id="PF00196">
    <property type="entry name" value="GerE"/>
    <property type="match status" value="1"/>
</dbReference>
<evidence type="ECO:0000256" key="4">
    <source>
        <dbReference type="ARBA" id="ARBA00023163"/>
    </source>
</evidence>
<dbReference type="CDD" id="cd17535">
    <property type="entry name" value="REC_NarL-like"/>
    <property type="match status" value="1"/>
</dbReference>
<evidence type="ECO:0000256" key="1">
    <source>
        <dbReference type="ARBA" id="ARBA00022553"/>
    </source>
</evidence>
<dbReference type="SMART" id="SM00421">
    <property type="entry name" value="HTH_LUXR"/>
    <property type="match status" value="1"/>
</dbReference>
<evidence type="ECO:0000313" key="9">
    <source>
        <dbReference type="Proteomes" id="UP001072034"/>
    </source>
</evidence>
<dbReference type="InterPro" id="IPR016032">
    <property type="entry name" value="Sig_transdc_resp-reg_C-effctor"/>
</dbReference>
<keyword evidence="9" id="KW-1185">Reference proteome</keyword>
<dbReference type="Gene3D" id="3.40.50.2300">
    <property type="match status" value="1"/>
</dbReference>
<evidence type="ECO:0000256" key="3">
    <source>
        <dbReference type="ARBA" id="ARBA00023125"/>
    </source>
</evidence>
<keyword evidence="3" id="KW-0238">DNA-binding</keyword>
<dbReference type="PRINTS" id="PR00038">
    <property type="entry name" value="HTHLUXR"/>
</dbReference>
<organism evidence="8 9">
    <name type="scientific">Actinomyces israelii</name>
    <dbReference type="NCBI Taxonomy" id="1659"/>
    <lineage>
        <taxon>Bacteria</taxon>
        <taxon>Bacillati</taxon>
        <taxon>Actinomycetota</taxon>
        <taxon>Actinomycetes</taxon>
        <taxon>Actinomycetales</taxon>
        <taxon>Actinomycetaceae</taxon>
        <taxon>Actinomyces</taxon>
    </lineage>
</organism>
<dbReference type="InterPro" id="IPR039420">
    <property type="entry name" value="WalR-like"/>
</dbReference>
<dbReference type="SMART" id="SM00448">
    <property type="entry name" value="REC"/>
    <property type="match status" value="1"/>
</dbReference>
<accession>A0ABT4IBU1</accession>
<dbReference type="Pfam" id="PF00072">
    <property type="entry name" value="Response_reg"/>
    <property type="match status" value="1"/>
</dbReference>
<keyword evidence="4" id="KW-0804">Transcription</keyword>
<dbReference type="PROSITE" id="PS50110">
    <property type="entry name" value="RESPONSE_REGULATORY"/>
    <property type="match status" value="1"/>
</dbReference>
<name>A0ABT4IBU1_9ACTO</name>
<evidence type="ECO:0000259" key="6">
    <source>
        <dbReference type="PROSITE" id="PS50043"/>
    </source>
</evidence>
<evidence type="ECO:0000259" key="7">
    <source>
        <dbReference type="PROSITE" id="PS50110"/>
    </source>
</evidence>
<dbReference type="CDD" id="cd06170">
    <property type="entry name" value="LuxR_C_like"/>
    <property type="match status" value="1"/>
</dbReference>
<dbReference type="InterPro" id="IPR000792">
    <property type="entry name" value="Tscrpt_reg_LuxR_C"/>
</dbReference>
<keyword evidence="2" id="KW-0805">Transcription regulation</keyword>
<evidence type="ECO:0000256" key="5">
    <source>
        <dbReference type="PROSITE-ProRule" id="PRU00169"/>
    </source>
</evidence>
<dbReference type="SUPFAM" id="SSF52172">
    <property type="entry name" value="CheY-like"/>
    <property type="match status" value="1"/>
</dbReference>
<dbReference type="EMBL" id="JAPTMY010000041">
    <property type="protein sequence ID" value="MCZ0859193.1"/>
    <property type="molecule type" value="Genomic_DNA"/>
</dbReference>
<dbReference type="InterPro" id="IPR058245">
    <property type="entry name" value="NreC/VraR/RcsB-like_REC"/>
</dbReference>
<protein>
    <submittedName>
        <fullName evidence="8">Response regulator transcription factor</fullName>
    </submittedName>
</protein>
<feature type="modified residue" description="4-aspartylphosphate" evidence="5">
    <location>
        <position position="62"/>
    </location>
</feature>
<evidence type="ECO:0000256" key="2">
    <source>
        <dbReference type="ARBA" id="ARBA00023015"/>
    </source>
</evidence>
<keyword evidence="1 5" id="KW-0597">Phosphoprotein</keyword>
<comment type="caution">
    <text evidence="8">The sequence shown here is derived from an EMBL/GenBank/DDBJ whole genome shotgun (WGS) entry which is preliminary data.</text>
</comment>
<feature type="domain" description="HTH luxR-type" evidence="6">
    <location>
        <begin position="154"/>
        <end position="219"/>
    </location>
</feature>
<sequence>MTATSMARDTRIIIVDDDPIVRSSLSSVISAEPGIELLATAANGAEAVDLVHERTVDVVLMDVQMPVLDGVAATSRVLAASPTSRVLLLTTFDEDTFLDGGLAAGASGFLLKTTPPTEIAAAIRTVHSGGKVLSPGPTSRILDRYVHGQSPTVDAANDLDLSGREREVLAFLCQARSNQQIAHRLGVAETTVKSHVSSIMRKMGVSSRLEVVVEAHRRGLAGR</sequence>